<dbReference type="EMBL" id="JACHOC010000004">
    <property type="protein sequence ID" value="MBB4622648.1"/>
    <property type="molecule type" value="Genomic_DNA"/>
</dbReference>
<dbReference type="Pfam" id="PF13091">
    <property type="entry name" value="PLDc_2"/>
    <property type="match status" value="1"/>
</dbReference>
<organism evidence="2 3">
    <name type="scientific">Parabacteroides faecis</name>
    <dbReference type="NCBI Taxonomy" id="1217282"/>
    <lineage>
        <taxon>Bacteria</taxon>
        <taxon>Pseudomonadati</taxon>
        <taxon>Bacteroidota</taxon>
        <taxon>Bacteroidia</taxon>
        <taxon>Bacteroidales</taxon>
        <taxon>Tannerellaceae</taxon>
        <taxon>Parabacteroides</taxon>
    </lineage>
</organism>
<sequence length="388" mass="43614">MQIHLISQGYGSESEHTLGSLLVELISEKAYGAFTAISAFASEGGVNGIAKHLSKAKDHLKKITIIVGVDQKGTSEEALKALLKIGVKVFIYYQKGNAIFHPKIYLFEGSNKSELILGSSNLTVQGLFSNVEASLWITLDVNDEDDIAVINQLKSNFSTLFDQTDVNLQPLTQELIEMLVKAGIVPAEKDRKQVQDKCDESQNTEMDQVITKFFPKKVISKIPSEFKVISKSVKVDVVEKFVEHKEFLEEVFIWKVKSLKIRDLNIPKGEKTNATGSMLFKKGELDIDPRSYFRDVVFANLKWKPDSEKPHYERAYADFKIVIDGTSYGVYNLKISHKTDTTSKSYFQHNSMTSLSWGPAKKIIAKDELIGKSLSLYKKGSIFVIRIE</sequence>
<protein>
    <submittedName>
        <fullName evidence="2">HKD family nuclease</fullName>
    </submittedName>
</protein>
<dbReference type="Gene3D" id="3.30.870.10">
    <property type="entry name" value="Endonuclease Chain A"/>
    <property type="match status" value="1"/>
</dbReference>
<accession>A0ABR6KP79</accession>
<evidence type="ECO:0000259" key="1">
    <source>
        <dbReference type="Pfam" id="PF13091"/>
    </source>
</evidence>
<dbReference type="RefSeq" id="WP_183671033.1">
    <property type="nucleotide sequence ID" value="NZ_BMPB01000012.1"/>
</dbReference>
<dbReference type="Proteomes" id="UP000533637">
    <property type="component" value="Unassembled WGS sequence"/>
</dbReference>
<proteinExistence type="predicted"/>
<reference evidence="2 3" key="1">
    <citation type="submission" date="2020-08" db="EMBL/GenBank/DDBJ databases">
        <title>Genomic Encyclopedia of Type Strains, Phase IV (KMG-IV): sequencing the most valuable type-strain genomes for metagenomic binning, comparative biology and taxonomic classification.</title>
        <authorList>
            <person name="Goeker M."/>
        </authorList>
    </citation>
    <scope>NUCLEOTIDE SEQUENCE [LARGE SCALE GENOMIC DNA]</scope>
    <source>
        <strain evidence="2 3">DSM 102983</strain>
    </source>
</reference>
<evidence type="ECO:0000313" key="3">
    <source>
        <dbReference type="Proteomes" id="UP000533637"/>
    </source>
</evidence>
<keyword evidence="3" id="KW-1185">Reference proteome</keyword>
<name>A0ABR6KP79_9BACT</name>
<comment type="caution">
    <text evidence="2">The sequence shown here is derived from an EMBL/GenBank/DDBJ whole genome shotgun (WGS) entry which is preliminary data.</text>
</comment>
<dbReference type="SUPFAM" id="SSF56024">
    <property type="entry name" value="Phospholipase D/nuclease"/>
    <property type="match status" value="1"/>
</dbReference>
<feature type="domain" description="Phospholipase D-like" evidence="1">
    <location>
        <begin position="49"/>
        <end position="157"/>
    </location>
</feature>
<evidence type="ECO:0000313" key="2">
    <source>
        <dbReference type="EMBL" id="MBB4622648.1"/>
    </source>
</evidence>
<dbReference type="CDD" id="cd09117">
    <property type="entry name" value="PLDc_Bfil_DEXD_like"/>
    <property type="match status" value="1"/>
</dbReference>
<dbReference type="InterPro" id="IPR025202">
    <property type="entry name" value="PLD-like_dom"/>
</dbReference>
<gene>
    <name evidence="2" type="ORF">GGQ57_002548</name>
</gene>